<protein>
    <submittedName>
        <fullName evidence="1">Basic helix-loop-helix transcription factor</fullName>
    </submittedName>
</protein>
<name>A0ACC1XL75_MELAZ</name>
<gene>
    <name evidence="1" type="ORF">OWV82_014374</name>
</gene>
<evidence type="ECO:0000313" key="1">
    <source>
        <dbReference type="EMBL" id="KAJ4712063.1"/>
    </source>
</evidence>
<evidence type="ECO:0000313" key="2">
    <source>
        <dbReference type="Proteomes" id="UP001164539"/>
    </source>
</evidence>
<keyword evidence="2" id="KW-1185">Reference proteome</keyword>
<sequence>MATGVQNQERVQENLKKQLALAVRSIQWSYAIFWSIAAGQPGVLEWGDGYYNGDIKTRKTIQAVELNYDQLGLQRSEQLRELYDSLSADESNPQARRPSAALSPEDLTDTEWYYLVCMSFVFNVGEGLPGRALANSQPIWLCNAHCADSKVFSRSLLAKSASIQTVVCFPFLQGVVELGVTELVLEDSGLVQHIKSTFLETPYPIISNKCNSGAGHVRNDKDLACTAALGSQILTTTMGPVVGCEVLEMASPSNSSNGIEHNQPAEGSFMVEGINGAVSQVQSWQFRDEEFGNCVHDSMNSSDCISQTFGDPGKVVTALKQDEAIDHCLQEVQECNQIKLTSLDLQGNDLHYQSVLSSLLKTSHQLVLGPYFQKCNQESSFVCWKNDGLVNCQRRRDGISQRLLKKILFEVPRMNNDRLLESPEDNDIKDDIWRPEADEIAASHVLSERKRREKLNQRFIMLKAIVPSISKFDKVSILDDTIEYLQELERKVEELESHRAEGKAKDAVERTSDNYGNNKTSNAKKSLVNKRKACEIDELDREFEYAVLKDDSTNNITVSMNDKDVLVEIKCPWREGILLEIMDAVSNLRLDSYSVQSSTTEGILSLTIKTKYKGSTVASAGMIKQSLQRVVRKC</sequence>
<organism evidence="1 2">
    <name type="scientific">Melia azedarach</name>
    <name type="common">Chinaberry tree</name>
    <dbReference type="NCBI Taxonomy" id="155640"/>
    <lineage>
        <taxon>Eukaryota</taxon>
        <taxon>Viridiplantae</taxon>
        <taxon>Streptophyta</taxon>
        <taxon>Embryophyta</taxon>
        <taxon>Tracheophyta</taxon>
        <taxon>Spermatophyta</taxon>
        <taxon>Magnoliopsida</taxon>
        <taxon>eudicotyledons</taxon>
        <taxon>Gunneridae</taxon>
        <taxon>Pentapetalae</taxon>
        <taxon>rosids</taxon>
        <taxon>malvids</taxon>
        <taxon>Sapindales</taxon>
        <taxon>Meliaceae</taxon>
        <taxon>Melia</taxon>
    </lineage>
</organism>
<comment type="caution">
    <text evidence="1">The sequence shown here is derived from an EMBL/GenBank/DDBJ whole genome shotgun (WGS) entry which is preliminary data.</text>
</comment>
<accession>A0ACC1XL75</accession>
<dbReference type="Proteomes" id="UP001164539">
    <property type="component" value="Chromosome 8"/>
</dbReference>
<proteinExistence type="predicted"/>
<dbReference type="EMBL" id="CM051401">
    <property type="protein sequence ID" value="KAJ4712063.1"/>
    <property type="molecule type" value="Genomic_DNA"/>
</dbReference>
<reference evidence="1 2" key="1">
    <citation type="journal article" date="2023" name="Science">
        <title>Complex scaffold remodeling in plant triterpene biosynthesis.</title>
        <authorList>
            <person name="De La Pena R."/>
            <person name="Hodgson H."/>
            <person name="Liu J.C."/>
            <person name="Stephenson M.J."/>
            <person name="Martin A.C."/>
            <person name="Owen C."/>
            <person name="Harkess A."/>
            <person name="Leebens-Mack J."/>
            <person name="Jimenez L.E."/>
            <person name="Osbourn A."/>
            <person name="Sattely E.S."/>
        </authorList>
    </citation>
    <scope>NUCLEOTIDE SEQUENCE [LARGE SCALE GENOMIC DNA]</scope>
    <source>
        <strain evidence="2">cv. JPN11</strain>
        <tissue evidence="1">Leaf</tissue>
    </source>
</reference>